<gene>
    <name evidence="1" type="ORF">MsAm2_11170</name>
</gene>
<dbReference type="GeneID" id="89228540"/>
<reference evidence="1 2" key="1">
    <citation type="submission" date="2023-07" db="EMBL/GenBank/DDBJ databases">
        <title>Closed genome sequence of Methanosarcinaceae archaeon Am2.</title>
        <authorList>
            <person name="Poehlein A."/>
            <person name="Protasov E."/>
            <person name="Platt K."/>
            <person name="Reeh H."/>
            <person name="Daniel R."/>
            <person name="Brune A."/>
        </authorList>
    </citation>
    <scope>NUCLEOTIDE SEQUENCE [LARGE SCALE GENOMIC DNA]</scope>
    <source>
        <strain evidence="1 2">Am2</strain>
    </source>
</reference>
<organism evidence="1 2">
    <name type="scientific">Methanolapillus ohkumae</name>
    <dbReference type="NCBI Taxonomy" id="3028298"/>
    <lineage>
        <taxon>Archaea</taxon>
        <taxon>Methanobacteriati</taxon>
        <taxon>Methanobacteriota</taxon>
        <taxon>Stenosarchaea group</taxon>
        <taxon>Methanomicrobia</taxon>
        <taxon>Methanosarcinales</taxon>
        <taxon>Methanosarcinaceae</taxon>
        <taxon>Methanolapillus</taxon>
    </lineage>
</organism>
<dbReference type="Proteomes" id="UP001304970">
    <property type="component" value="Chromosome"/>
</dbReference>
<dbReference type="EMBL" id="CP131061">
    <property type="protein sequence ID" value="WNY27325.1"/>
    <property type="molecule type" value="Genomic_DNA"/>
</dbReference>
<sequence>MIQKMCCHNARGGITKQIEKEVIEKEVIEKYKKSNSSGEELPLHFMFEILEIAVFFTK</sequence>
<accession>A0AA96V7L8</accession>
<proteinExistence type="predicted"/>
<name>A0AA96V7L8_9EURY</name>
<dbReference type="AlphaFoldDB" id="A0AA96V7L8"/>
<dbReference type="RefSeq" id="WP_338097300.1">
    <property type="nucleotide sequence ID" value="NZ_CP131061.1"/>
</dbReference>
<evidence type="ECO:0000313" key="1">
    <source>
        <dbReference type="EMBL" id="WNY27325.1"/>
    </source>
</evidence>
<evidence type="ECO:0000313" key="2">
    <source>
        <dbReference type="Proteomes" id="UP001304970"/>
    </source>
</evidence>
<keyword evidence="2" id="KW-1185">Reference proteome</keyword>
<protein>
    <submittedName>
        <fullName evidence="1">Uncharacterized protein</fullName>
    </submittedName>
</protein>